<evidence type="ECO:0000256" key="8">
    <source>
        <dbReference type="SAM" id="MobiDB-lite"/>
    </source>
</evidence>
<dbReference type="PANTHER" id="PTHR42810:SF4">
    <property type="entry name" value="URIC ACID TRANSPORTER UACT"/>
    <property type="match status" value="1"/>
</dbReference>
<reference evidence="10 11" key="1">
    <citation type="submission" date="2024-01" db="EMBL/GenBank/DDBJ databases">
        <title>Genome mining of biosynthetic gene clusters to explore secondary metabolites of Streptomyces sp.</title>
        <authorList>
            <person name="Baig A."/>
            <person name="Ajitkumar Shintre N."/>
            <person name="Kumar H."/>
            <person name="Anbarasu A."/>
            <person name="Ramaiah S."/>
        </authorList>
    </citation>
    <scope>NUCLEOTIDE SEQUENCE [LARGE SCALE GENOMIC DNA]</scope>
    <source>
        <strain evidence="10 11">A01</strain>
    </source>
</reference>
<proteinExistence type="inferred from homology"/>
<dbReference type="InterPro" id="IPR017588">
    <property type="entry name" value="UacT-like"/>
</dbReference>
<evidence type="ECO:0000256" key="7">
    <source>
        <dbReference type="ARBA" id="ARBA00023136"/>
    </source>
</evidence>
<feature type="transmembrane region" description="Helical" evidence="9">
    <location>
        <begin position="331"/>
        <end position="349"/>
    </location>
</feature>
<feature type="transmembrane region" description="Helical" evidence="9">
    <location>
        <begin position="41"/>
        <end position="61"/>
    </location>
</feature>
<evidence type="ECO:0000256" key="1">
    <source>
        <dbReference type="ARBA" id="ARBA00004651"/>
    </source>
</evidence>
<evidence type="ECO:0000256" key="6">
    <source>
        <dbReference type="ARBA" id="ARBA00022989"/>
    </source>
</evidence>
<feature type="region of interest" description="Disordered" evidence="8">
    <location>
        <begin position="448"/>
        <end position="467"/>
    </location>
</feature>
<dbReference type="InterPro" id="IPR006042">
    <property type="entry name" value="Xan_ur_permease"/>
</dbReference>
<evidence type="ECO:0000256" key="3">
    <source>
        <dbReference type="ARBA" id="ARBA00022448"/>
    </source>
</evidence>
<feature type="transmembrane region" description="Helical" evidence="9">
    <location>
        <begin position="251"/>
        <end position="268"/>
    </location>
</feature>
<feature type="transmembrane region" description="Helical" evidence="9">
    <location>
        <begin position="355"/>
        <end position="377"/>
    </location>
</feature>
<dbReference type="PANTHER" id="PTHR42810">
    <property type="entry name" value="PURINE PERMEASE C1399.01C-RELATED"/>
    <property type="match status" value="1"/>
</dbReference>
<dbReference type="InterPro" id="IPR036259">
    <property type="entry name" value="MFS_trans_sf"/>
</dbReference>
<accession>A0ABV5DRC9</accession>
<evidence type="ECO:0000256" key="9">
    <source>
        <dbReference type="SAM" id="Phobius"/>
    </source>
</evidence>
<evidence type="ECO:0000256" key="5">
    <source>
        <dbReference type="ARBA" id="ARBA00022692"/>
    </source>
</evidence>
<feature type="transmembrane region" description="Helical" evidence="9">
    <location>
        <begin position="96"/>
        <end position="113"/>
    </location>
</feature>
<feature type="transmembrane region" description="Helical" evidence="9">
    <location>
        <begin position="149"/>
        <end position="171"/>
    </location>
</feature>
<protein>
    <submittedName>
        <fullName evidence="10">Nucleobase:cation symporter-2 family protein</fullName>
    </submittedName>
</protein>
<evidence type="ECO:0000313" key="11">
    <source>
        <dbReference type="Proteomes" id="UP001585053"/>
    </source>
</evidence>
<feature type="transmembrane region" description="Helical" evidence="9">
    <location>
        <begin position="177"/>
        <end position="197"/>
    </location>
</feature>
<keyword evidence="11" id="KW-1185">Reference proteome</keyword>
<dbReference type="RefSeq" id="WP_357712757.1">
    <property type="nucleotide sequence ID" value="NZ_JAYMRS010000001.1"/>
</dbReference>
<name>A0ABV5DRC9_9ACTN</name>
<evidence type="ECO:0000313" key="10">
    <source>
        <dbReference type="EMBL" id="MFB8767156.1"/>
    </source>
</evidence>
<feature type="transmembrane region" description="Helical" evidence="9">
    <location>
        <begin position="389"/>
        <end position="411"/>
    </location>
</feature>
<evidence type="ECO:0000256" key="4">
    <source>
        <dbReference type="ARBA" id="ARBA00022475"/>
    </source>
</evidence>
<feature type="transmembrane region" description="Helical" evidence="9">
    <location>
        <begin position="209"/>
        <end position="227"/>
    </location>
</feature>
<keyword evidence="5 9" id="KW-0812">Transmembrane</keyword>
<feature type="compositionally biased region" description="Basic and acidic residues" evidence="8">
    <location>
        <begin position="8"/>
        <end position="25"/>
    </location>
</feature>
<gene>
    <name evidence="10" type="ORF">VSQ78_05535</name>
</gene>
<dbReference type="InterPro" id="IPR006043">
    <property type="entry name" value="NCS2"/>
</dbReference>
<comment type="similarity">
    <text evidence="2">Belongs to the nucleobase:cation symporter-2 (NCS2) (TC 2.A.40) family.</text>
</comment>
<feature type="region of interest" description="Disordered" evidence="8">
    <location>
        <begin position="1"/>
        <end position="25"/>
    </location>
</feature>
<evidence type="ECO:0000256" key="2">
    <source>
        <dbReference type="ARBA" id="ARBA00008821"/>
    </source>
</evidence>
<feature type="transmembrane region" description="Helical" evidence="9">
    <location>
        <begin position="417"/>
        <end position="440"/>
    </location>
</feature>
<keyword evidence="7 9" id="KW-0472">Membrane</keyword>
<keyword evidence="4" id="KW-1003">Cell membrane</keyword>
<dbReference type="NCBIfam" id="TIGR03173">
    <property type="entry name" value="pbuX"/>
    <property type="match status" value="1"/>
</dbReference>
<dbReference type="Proteomes" id="UP001585053">
    <property type="component" value="Unassembled WGS sequence"/>
</dbReference>
<feature type="transmembrane region" description="Helical" evidence="9">
    <location>
        <begin position="119"/>
        <end position="142"/>
    </location>
</feature>
<dbReference type="SUPFAM" id="SSF103473">
    <property type="entry name" value="MFS general substrate transporter"/>
    <property type="match status" value="1"/>
</dbReference>
<comment type="caution">
    <text evidence="10">The sequence shown here is derived from an EMBL/GenBank/DDBJ whole genome shotgun (WGS) entry which is preliminary data.</text>
</comment>
<keyword evidence="6 9" id="KW-1133">Transmembrane helix</keyword>
<dbReference type="NCBIfam" id="NF037981">
    <property type="entry name" value="NCS2_1"/>
    <property type="match status" value="1"/>
</dbReference>
<dbReference type="PROSITE" id="PS01116">
    <property type="entry name" value="XANTH_URACIL_PERMASE"/>
    <property type="match status" value="1"/>
</dbReference>
<keyword evidence="3" id="KW-0813">Transport</keyword>
<dbReference type="NCBIfam" id="TIGR00801">
    <property type="entry name" value="ncs2"/>
    <property type="match status" value="1"/>
</dbReference>
<feature type="transmembrane region" description="Helical" evidence="9">
    <location>
        <begin position="67"/>
        <end position="89"/>
    </location>
</feature>
<dbReference type="EMBL" id="JAYMRS010000001">
    <property type="protein sequence ID" value="MFB8767156.1"/>
    <property type="molecule type" value="Genomic_DNA"/>
</dbReference>
<sequence>MKFPKGGTDTRSDDRGRAVDERPEDERPPLRQMVVYGLQHILSLYTGVITPPLIVAAALGLNPTDTALIISAALLVSGLMSLVQTLGVWRFGIRMPLVIGTSFTPVTAMIAIGDSHGLPVVFGASIVAGLFGILIAPVIAGLIRFFPPVVTGSVITIIGLTLMPVAVGWITEGGQDGVPTGVDMLLAGATLVIILVLTKVLRGAWNRSAILLGMLLGTLLAAALGRLDLGSVGEGSAFSLPTPFHFGPPEFQAAAIVTMSIVMVVILAEGTADILAVGQVVGSRVDGRRLADGLRADAAMAVVGPLFNSFPGSTFSQNIGLIALSRVKSRYVVAVGAAFLVAMGLFPFLGQIVAVIPSAVLGGTGLVLFGSVAAAGIQTLGKADYEGTNNLIIVAVSLGLGILPIASPMFFSAFPDWASMILSSGVVTATISALLLNVFFEVLGSGRRKAAEPEPAPDEPEPSGVGG</sequence>
<comment type="subcellular location">
    <subcellularLocation>
        <location evidence="1">Cell membrane</location>
        <topology evidence="1">Multi-pass membrane protein</topology>
    </subcellularLocation>
</comment>
<organism evidence="10 11">
    <name type="scientific">Nocardiopsis alba</name>
    <dbReference type="NCBI Taxonomy" id="53437"/>
    <lineage>
        <taxon>Bacteria</taxon>
        <taxon>Bacillati</taxon>
        <taxon>Actinomycetota</taxon>
        <taxon>Actinomycetes</taxon>
        <taxon>Streptosporangiales</taxon>
        <taxon>Nocardiopsidaceae</taxon>
        <taxon>Nocardiopsis</taxon>
    </lineage>
</organism>
<dbReference type="Pfam" id="PF00860">
    <property type="entry name" value="Xan_ur_permease"/>
    <property type="match status" value="1"/>
</dbReference>